<evidence type="ECO:0000313" key="10">
    <source>
        <dbReference type="EMBL" id="NGY03627.1"/>
    </source>
</evidence>
<dbReference type="PANTHER" id="PTHR24221">
    <property type="entry name" value="ATP-BINDING CASSETTE SUB-FAMILY B"/>
    <property type="match status" value="1"/>
</dbReference>
<keyword evidence="11" id="KW-1185">Reference proteome</keyword>
<evidence type="ECO:0000256" key="7">
    <source>
        <dbReference type="SAM" id="Phobius"/>
    </source>
</evidence>
<organism evidence="10 11">
    <name type="scientific">Solimonas terrae</name>
    <dbReference type="NCBI Taxonomy" id="1396819"/>
    <lineage>
        <taxon>Bacteria</taxon>
        <taxon>Pseudomonadati</taxon>
        <taxon>Pseudomonadota</taxon>
        <taxon>Gammaproteobacteria</taxon>
        <taxon>Nevskiales</taxon>
        <taxon>Nevskiaceae</taxon>
        <taxon>Solimonas</taxon>
    </lineage>
</organism>
<evidence type="ECO:0000313" key="11">
    <source>
        <dbReference type="Proteomes" id="UP000472676"/>
    </source>
</evidence>
<sequence>MTESPKRHGAALIWRIVTTVSAGRNLLVAFAITFAGAAEGIGIATILPLVAVLGDNASKANALSRTILGVLDKLGMPHDPVLLLFIIGGGLLTKAAVTLLALRLVGRTVAEVVARLRLDMIDAVMHARWGFYVRQPVGRFSSALSGEAQKAGEAYNSMTQMFSQSMQALIYLVIAAIASWQLAVLAILVSAVMIVSLNRLILASKNSARIQTNRMRSLVSRLTDVLVGIKPMKAMARQARFNALFTEDLKAIKKAIRRQVFAKNTNKALQEPILALCLLIGIYFALKVFAMPVGEVIVMGLLLTKTVNVVGKAQQELQTIYANESGFTAVYEVTDEARAERETASGRGAPTFDRGFAFSDVSFSFGAHDILKHASFSVNSGEIVALTGASGAGKTTLVDLLLGLQVPAHGDIRVDGTALRDIDLLQWRGRTGYVPQELMLFHDSIFANITLGQPEFSRDDAARALRQAGAWDFIARLPDGIDTIAGERGALLSGGQRQRIAVARALVHQPKLLILDEATSALDPQTEQLIVGNVCRLARETGLTVLAISHHPAWIDAADRVLRLEGGYVQERQQETRREAV</sequence>
<dbReference type="GO" id="GO:0016887">
    <property type="term" value="F:ATP hydrolysis activity"/>
    <property type="evidence" value="ECO:0007669"/>
    <property type="project" value="InterPro"/>
</dbReference>
<feature type="domain" description="ABC transporter" evidence="8">
    <location>
        <begin position="356"/>
        <end position="580"/>
    </location>
</feature>
<name>A0A6M2BNJ7_9GAMM</name>
<gene>
    <name evidence="10" type="ORF">G7Y85_02510</name>
</gene>
<evidence type="ECO:0000256" key="3">
    <source>
        <dbReference type="ARBA" id="ARBA00022741"/>
    </source>
</evidence>
<evidence type="ECO:0000256" key="1">
    <source>
        <dbReference type="ARBA" id="ARBA00004651"/>
    </source>
</evidence>
<dbReference type="InterPro" id="IPR003439">
    <property type="entry name" value="ABC_transporter-like_ATP-bd"/>
</dbReference>
<feature type="transmembrane region" description="Helical" evidence="7">
    <location>
        <begin position="81"/>
        <end position="105"/>
    </location>
</feature>
<keyword evidence="2 7" id="KW-0812">Transmembrane</keyword>
<dbReference type="GO" id="GO:0005524">
    <property type="term" value="F:ATP binding"/>
    <property type="evidence" value="ECO:0007669"/>
    <property type="project" value="UniProtKB-KW"/>
</dbReference>
<dbReference type="SMART" id="SM00382">
    <property type="entry name" value="AAA"/>
    <property type="match status" value="1"/>
</dbReference>
<protein>
    <submittedName>
        <fullName evidence="10">ABC transporter ATP-binding protein</fullName>
    </submittedName>
</protein>
<dbReference type="InterPro" id="IPR017871">
    <property type="entry name" value="ABC_transporter-like_CS"/>
</dbReference>
<dbReference type="SUPFAM" id="SSF52540">
    <property type="entry name" value="P-loop containing nucleoside triphosphate hydrolases"/>
    <property type="match status" value="1"/>
</dbReference>
<accession>A0A6M2BNJ7</accession>
<keyword evidence="3" id="KW-0547">Nucleotide-binding</keyword>
<reference evidence="10 11" key="1">
    <citation type="journal article" date="2014" name="Int. J. Syst. Evol. Microbiol.">
        <title>Solimonas terrae sp. nov., isolated from soil.</title>
        <authorList>
            <person name="Kim S.J."/>
            <person name="Moon J.Y."/>
            <person name="Weon H.Y."/>
            <person name="Ahn J.H."/>
            <person name="Chen W.M."/>
            <person name="Kwon S.W."/>
        </authorList>
    </citation>
    <scope>NUCLEOTIDE SEQUENCE [LARGE SCALE GENOMIC DNA]</scope>
    <source>
        <strain evidence="10 11">KIS83-12</strain>
    </source>
</reference>
<dbReference type="GO" id="GO:0034040">
    <property type="term" value="F:ATPase-coupled lipid transmembrane transporter activity"/>
    <property type="evidence" value="ECO:0007669"/>
    <property type="project" value="TreeGrafter"/>
</dbReference>
<dbReference type="InterPro" id="IPR011527">
    <property type="entry name" value="ABC1_TM_dom"/>
</dbReference>
<feature type="domain" description="ABC transmembrane type-1" evidence="9">
    <location>
        <begin position="26"/>
        <end position="304"/>
    </location>
</feature>
<dbReference type="GO" id="GO:0140359">
    <property type="term" value="F:ABC-type transporter activity"/>
    <property type="evidence" value="ECO:0007669"/>
    <property type="project" value="InterPro"/>
</dbReference>
<dbReference type="PROSITE" id="PS50893">
    <property type="entry name" value="ABC_TRANSPORTER_2"/>
    <property type="match status" value="1"/>
</dbReference>
<dbReference type="SUPFAM" id="SSF90123">
    <property type="entry name" value="ABC transporter transmembrane region"/>
    <property type="match status" value="1"/>
</dbReference>
<dbReference type="Proteomes" id="UP000472676">
    <property type="component" value="Unassembled WGS sequence"/>
</dbReference>
<dbReference type="GO" id="GO:0005886">
    <property type="term" value="C:plasma membrane"/>
    <property type="evidence" value="ECO:0007669"/>
    <property type="project" value="UniProtKB-SubCell"/>
</dbReference>
<proteinExistence type="predicted"/>
<dbReference type="InterPro" id="IPR036640">
    <property type="entry name" value="ABC1_TM_sf"/>
</dbReference>
<dbReference type="RefSeq" id="WP_166251192.1">
    <property type="nucleotide sequence ID" value="NZ_JAAMOW010000001.1"/>
</dbReference>
<evidence type="ECO:0000256" key="2">
    <source>
        <dbReference type="ARBA" id="ARBA00022692"/>
    </source>
</evidence>
<dbReference type="Gene3D" id="1.20.1560.10">
    <property type="entry name" value="ABC transporter type 1, transmembrane domain"/>
    <property type="match status" value="1"/>
</dbReference>
<dbReference type="InterPro" id="IPR039421">
    <property type="entry name" value="Type_1_exporter"/>
</dbReference>
<dbReference type="EMBL" id="JAAMOW010000001">
    <property type="protein sequence ID" value="NGY03627.1"/>
    <property type="molecule type" value="Genomic_DNA"/>
</dbReference>
<dbReference type="PANTHER" id="PTHR24221:SF654">
    <property type="entry name" value="ATP-BINDING CASSETTE SUB-FAMILY B MEMBER 6"/>
    <property type="match status" value="1"/>
</dbReference>
<comment type="subcellular location">
    <subcellularLocation>
        <location evidence="1">Cell membrane</location>
        <topology evidence="1">Multi-pass membrane protein</topology>
    </subcellularLocation>
</comment>
<evidence type="ECO:0000259" key="9">
    <source>
        <dbReference type="PROSITE" id="PS50929"/>
    </source>
</evidence>
<dbReference type="PROSITE" id="PS00211">
    <property type="entry name" value="ABC_TRANSPORTER_1"/>
    <property type="match status" value="1"/>
</dbReference>
<evidence type="ECO:0000256" key="4">
    <source>
        <dbReference type="ARBA" id="ARBA00022840"/>
    </source>
</evidence>
<comment type="caution">
    <text evidence="10">The sequence shown here is derived from an EMBL/GenBank/DDBJ whole genome shotgun (WGS) entry which is preliminary data.</text>
</comment>
<dbReference type="InterPro" id="IPR003593">
    <property type="entry name" value="AAA+_ATPase"/>
</dbReference>
<feature type="transmembrane region" description="Helical" evidence="7">
    <location>
        <begin position="168"/>
        <end position="195"/>
    </location>
</feature>
<feature type="transmembrane region" description="Helical" evidence="7">
    <location>
        <begin position="26"/>
        <end position="53"/>
    </location>
</feature>
<dbReference type="Pfam" id="PF00005">
    <property type="entry name" value="ABC_tran"/>
    <property type="match status" value="1"/>
</dbReference>
<keyword evidence="5 7" id="KW-1133">Transmembrane helix</keyword>
<evidence type="ECO:0000256" key="6">
    <source>
        <dbReference type="ARBA" id="ARBA00023136"/>
    </source>
</evidence>
<keyword evidence="6 7" id="KW-0472">Membrane</keyword>
<dbReference type="InterPro" id="IPR027417">
    <property type="entry name" value="P-loop_NTPase"/>
</dbReference>
<dbReference type="Gene3D" id="3.40.50.300">
    <property type="entry name" value="P-loop containing nucleotide triphosphate hydrolases"/>
    <property type="match status" value="1"/>
</dbReference>
<evidence type="ECO:0000256" key="5">
    <source>
        <dbReference type="ARBA" id="ARBA00022989"/>
    </source>
</evidence>
<dbReference type="AlphaFoldDB" id="A0A6M2BNJ7"/>
<keyword evidence="4 10" id="KW-0067">ATP-binding</keyword>
<evidence type="ECO:0000259" key="8">
    <source>
        <dbReference type="PROSITE" id="PS50893"/>
    </source>
</evidence>
<dbReference type="Pfam" id="PF00664">
    <property type="entry name" value="ABC_membrane"/>
    <property type="match status" value="1"/>
</dbReference>
<dbReference type="PROSITE" id="PS50929">
    <property type="entry name" value="ABC_TM1F"/>
    <property type="match status" value="1"/>
</dbReference>